<organism evidence="10 11">
    <name type="scientific">Panicum virgatum</name>
    <name type="common">Blackwell switchgrass</name>
    <dbReference type="NCBI Taxonomy" id="38727"/>
    <lineage>
        <taxon>Eukaryota</taxon>
        <taxon>Viridiplantae</taxon>
        <taxon>Streptophyta</taxon>
        <taxon>Embryophyta</taxon>
        <taxon>Tracheophyta</taxon>
        <taxon>Spermatophyta</taxon>
        <taxon>Magnoliopsida</taxon>
        <taxon>Liliopsida</taxon>
        <taxon>Poales</taxon>
        <taxon>Poaceae</taxon>
        <taxon>PACMAD clade</taxon>
        <taxon>Panicoideae</taxon>
        <taxon>Panicodae</taxon>
        <taxon>Paniceae</taxon>
        <taxon>Panicinae</taxon>
        <taxon>Panicum</taxon>
        <taxon>Panicum sect. Hiantes</taxon>
    </lineage>
</organism>
<dbReference type="GO" id="GO:0051707">
    <property type="term" value="P:response to other organism"/>
    <property type="evidence" value="ECO:0007669"/>
    <property type="project" value="UniProtKB-ARBA"/>
</dbReference>
<keyword evidence="6" id="KW-0539">Nucleus</keyword>
<keyword evidence="4" id="KW-0238">DNA-binding</keyword>
<evidence type="ECO:0000256" key="2">
    <source>
        <dbReference type="ARBA" id="ARBA00008189"/>
    </source>
</evidence>
<evidence type="ECO:0000256" key="7">
    <source>
        <dbReference type="SAM" id="Coils"/>
    </source>
</evidence>
<comment type="subcellular location">
    <subcellularLocation>
        <location evidence="1">Nucleus</location>
    </subcellularLocation>
</comment>
<evidence type="ECO:0000256" key="1">
    <source>
        <dbReference type="ARBA" id="ARBA00004123"/>
    </source>
</evidence>
<dbReference type="Pfam" id="PF03106">
    <property type="entry name" value="WRKY"/>
    <property type="match status" value="1"/>
</dbReference>
<feature type="coiled-coil region" evidence="7">
    <location>
        <begin position="52"/>
        <end position="79"/>
    </location>
</feature>
<dbReference type="PANTHER" id="PTHR31429">
    <property type="entry name" value="WRKY TRANSCRIPTION FACTOR 36-RELATED"/>
    <property type="match status" value="1"/>
</dbReference>
<reference evidence="10" key="1">
    <citation type="submission" date="2020-05" db="EMBL/GenBank/DDBJ databases">
        <title>WGS assembly of Panicum virgatum.</title>
        <authorList>
            <person name="Lovell J.T."/>
            <person name="Jenkins J."/>
            <person name="Shu S."/>
            <person name="Juenger T.E."/>
            <person name="Schmutz J."/>
        </authorList>
    </citation>
    <scope>NUCLEOTIDE SEQUENCE</scope>
    <source>
        <strain evidence="10">AP13</strain>
    </source>
</reference>
<feature type="compositionally biased region" description="Low complexity" evidence="8">
    <location>
        <begin position="94"/>
        <end position="112"/>
    </location>
</feature>
<gene>
    <name evidence="10" type="ORF">PVAP13_1NG078900</name>
</gene>
<feature type="compositionally biased region" description="Low complexity" evidence="8">
    <location>
        <begin position="277"/>
        <end position="301"/>
    </location>
</feature>
<dbReference type="InterPro" id="IPR036576">
    <property type="entry name" value="WRKY_dom_sf"/>
</dbReference>
<dbReference type="FunFam" id="2.20.25.80:FF:000008">
    <property type="entry name" value="WRKY transcription factor 40"/>
    <property type="match status" value="1"/>
</dbReference>
<comment type="caution">
    <text evidence="10">The sequence shown here is derived from an EMBL/GenBank/DDBJ whole genome shotgun (WGS) entry which is preliminary data.</text>
</comment>
<dbReference type="Gene3D" id="2.20.25.80">
    <property type="entry name" value="WRKY domain"/>
    <property type="match status" value="1"/>
</dbReference>
<dbReference type="InterPro" id="IPR044810">
    <property type="entry name" value="WRKY_plant"/>
</dbReference>
<comment type="similarity">
    <text evidence="2">Belongs to the WRKY group II-a family.</text>
</comment>
<feature type="region of interest" description="Disordered" evidence="8">
    <location>
        <begin position="244"/>
        <end position="314"/>
    </location>
</feature>
<dbReference type="AlphaFoldDB" id="A0A8T0WHD7"/>
<evidence type="ECO:0000313" key="11">
    <source>
        <dbReference type="Proteomes" id="UP000823388"/>
    </source>
</evidence>
<evidence type="ECO:0000259" key="9">
    <source>
        <dbReference type="PROSITE" id="PS50811"/>
    </source>
</evidence>
<feature type="compositionally biased region" description="Low complexity" evidence="8">
    <location>
        <begin position="125"/>
        <end position="135"/>
    </location>
</feature>
<keyword evidence="3" id="KW-0805">Transcription regulation</keyword>
<keyword evidence="5" id="KW-0804">Transcription</keyword>
<accession>A0A8T0WHD7</accession>
<dbReference type="GO" id="GO:0005634">
    <property type="term" value="C:nucleus"/>
    <property type="evidence" value="ECO:0007669"/>
    <property type="project" value="UniProtKB-SubCell"/>
</dbReference>
<proteinExistence type="inferred from homology"/>
<feature type="region of interest" description="Disordered" evidence="8">
    <location>
        <begin position="94"/>
        <end position="158"/>
    </location>
</feature>
<protein>
    <recommendedName>
        <fullName evidence="9">WRKY domain-containing protein</fullName>
    </recommendedName>
</protein>
<dbReference type="PROSITE" id="PS50811">
    <property type="entry name" value="WRKY"/>
    <property type="match status" value="1"/>
</dbReference>
<feature type="domain" description="WRKY" evidence="9">
    <location>
        <begin position="183"/>
        <end position="249"/>
    </location>
</feature>
<dbReference type="EMBL" id="CM029038">
    <property type="protein sequence ID" value="KAG2648991.1"/>
    <property type="molecule type" value="Genomic_DNA"/>
</dbReference>
<dbReference type="SUPFAM" id="SSF118290">
    <property type="entry name" value="WRKY DNA-binding domain"/>
    <property type="match status" value="1"/>
</dbReference>
<evidence type="ECO:0000256" key="6">
    <source>
        <dbReference type="ARBA" id="ARBA00023242"/>
    </source>
</evidence>
<dbReference type="Proteomes" id="UP000823388">
    <property type="component" value="Chromosome 1N"/>
</dbReference>
<keyword evidence="7" id="KW-0175">Coiled coil</keyword>
<evidence type="ECO:0000256" key="5">
    <source>
        <dbReference type="ARBA" id="ARBA00023163"/>
    </source>
</evidence>
<evidence type="ECO:0000256" key="3">
    <source>
        <dbReference type="ARBA" id="ARBA00023015"/>
    </source>
</evidence>
<dbReference type="InterPro" id="IPR003657">
    <property type="entry name" value="WRKY_dom"/>
</dbReference>
<sequence>MDPWISSQPSLSLDLHVGLPPLSRHQAPVALAKPKVLVEENFLQPPKKEPEVAALETELQRMSEENRRLAEALTAVAAKYEALRSQYTEMVAAGAATTTGPSSASEGGSVSPSRKRKTSESLDTAAAAPGAQQHPHGLHGGQHPGAAAPPDQMECTSGEPCKRIREECKPKVSKLYVHADPSDLSLVVKDGYQWRKYGQKVTKDNPCPRAYFRCSFAPACPVKKKVQRSADDSTILVATYEGEHNHVQPPPAPSQQAHDGSGASKNAAKPPSPPRPAAAAAPATPHHPQLLHHQQQQQQQQDVVAAMSGGGEPVGAAAAAASELIRRNLAEQMAMTLTRDPSFKAALVTALSGRILELSPTKD</sequence>
<keyword evidence="11" id="KW-1185">Reference proteome</keyword>
<dbReference type="GO" id="GO:0043565">
    <property type="term" value="F:sequence-specific DNA binding"/>
    <property type="evidence" value="ECO:0007669"/>
    <property type="project" value="InterPro"/>
</dbReference>
<evidence type="ECO:0000256" key="4">
    <source>
        <dbReference type="ARBA" id="ARBA00023125"/>
    </source>
</evidence>
<dbReference type="PANTHER" id="PTHR31429:SF114">
    <property type="entry name" value="WRKY TRANSCRIPTION FACTOR WRKY71"/>
    <property type="match status" value="1"/>
</dbReference>
<evidence type="ECO:0000256" key="8">
    <source>
        <dbReference type="SAM" id="MobiDB-lite"/>
    </source>
</evidence>
<dbReference type="SMART" id="SM00774">
    <property type="entry name" value="WRKY"/>
    <property type="match status" value="1"/>
</dbReference>
<name>A0A8T0WHD7_PANVG</name>
<evidence type="ECO:0000313" key="10">
    <source>
        <dbReference type="EMBL" id="KAG2648991.1"/>
    </source>
</evidence>
<dbReference type="GO" id="GO:0003700">
    <property type="term" value="F:DNA-binding transcription factor activity"/>
    <property type="evidence" value="ECO:0007669"/>
    <property type="project" value="InterPro"/>
</dbReference>
<dbReference type="OrthoDB" id="1879341at2759"/>